<evidence type="ECO:0000256" key="1">
    <source>
        <dbReference type="ARBA" id="ARBA00004141"/>
    </source>
</evidence>
<dbReference type="KEGG" id="xla:108714485"/>
<dbReference type="Xenbase" id="XB-GENE-17341957">
    <property type="gene designation" value="gprc5a.L"/>
</dbReference>
<feature type="transmembrane region" description="Helical" evidence="7">
    <location>
        <begin position="90"/>
        <end position="109"/>
    </location>
</feature>
<feature type="transmembrane region" description="Helical" evidence="7">
    <location>
        <begin position="121"/>
        <end position="147"/>
    </location>
</feature>
<dbReference type="AlphaFoldDB" id="A0A1L8GNH2"/>
<dbReference type="GO" id="GO:0043235">
    <property type="term" value="C:receptor complex"/>
    <property type="evidence" value="ECO:0000318"/>
    <property type="project" value="GO_Central"/>
</dbReference>
<dbReference type="GO" id="GO:0004930">
    <property type="term" value="F:G protein-coupled receptor activity"/>
    <property type="evidence" value="ECO:0007669"/>
    <property type="project" value="InterPro"/>
</dbReference>
<name>A0A1L8GNH2_XENLA</name>
<evidence type="ECO:0000313" key="9">
    <source>
        <dbReference type="Proteomes" id="UP000186698"/>
    </source>
</evidence>
<dbReference type="GO" id="GO:0005886">
    <property type="term" value="C:plasma membrane"/>
    <property type="evidence" value="ECO:0000318"/>
    <property type="project" value="GO_Central"/>
</dbReference>
<dbReference type="GeneID" id="108714485"/>
<feature type="transmembrane region" description="Helical" evidence="7">
    <location>
        <begin position="17"/>
        <end position="43"/>
    </location>
</feature>
<feature type="transmembrane region" description="Helical" evidence="7">
    <location>
        <begin position="250"/>
        <end position="267"/>
    </location>
</feature>
<protein>
    <submittedName>
        <fullName evidence="10">Retinoic acid-induced protein 3</fullName>
    </submittedName>
</protein>
<feature type="transmembrane region" description="Helical" evidence="7">
    <location>
        <begin position="174"/>
        <end position="196"/>
    </location>
</feature>
<sequence>MSTCVDEPFNFLCDTNAAWGIVLETLAAAGIVFSIILILALLIMMPRISDPAKRAVSPVQLIFLIGTFGIFSLTFAFIVQLTAQTCPTRYFLFGVLFAICFSCLLAHASKLVKLVRGGAGICWWVMLLMVLCLSLVQVVIAILYVVFGLVRSSTPCTVLAPAPNTDYNQLNQDFVLILIYVFLLMAITFLVSLISLCGPCKYWKRHGAHIYVTMFFSIGIWVAWICMLLSGNISLNNVAPGKNKWDDPVLSIALVANGWVFLMMYMVPELCMMTRCQSDSQKDCIQTQPRLLRQTIGVDNRVFTHENTNQGQDSGRCSPVSSQHDATIAMRDLEQKKEFSIPRPQQRQNPYMQYRSHDLSSM</sequence>
<gene>
    <name evidence="10 11" type="primary">gprc5a.L</name>
</gene>
<dbReference type="STRING" id="8355.A0A1L8GNH2"/>
<comment type="similarity">
    <text evidence="2">Belongs to the G-protein coupled receptor 3 family.</text>
</comment>
<dbReference type="Pfam" id="PF00003">
    <property type="entry name" value="7tm_3"/>
    <property type="match status" value="1"/>
</dbReference>
<dbReference type="GO" id="GO:0070062">
    <property type="term" value="C:extracellular exosome"/>
    <property type="evidence" value="ECO:0000318"/>
    <property type="project" value="GO_Central"/>
</dbReference>
<feature type="region of interest" description="Disordered" evidence="6">
    <location>
        <begin position="338"/>
        <end position="362"/>
    </location>
</feature>
<evidence type="ECO:0000256" key="4">
    <source>
        <dbReference type="ARBA" id="ARBA00022989"/>
    </source>
</evidence>
<organism evidence="9 10">
    <name type="scientific">Xenopus laevis</name>
    <name type="common">African clawed frog</name>
    <dbReference type="NCBI Taxonomy" id="8355"/>
    <lineage>
        <taxon>Eukaryota</taxon>
        <taxon>Metazoa</taxon>
        <taxon>Chordata</taxon>
        <taxon>Craniata</taxon>
        <taxon>Vertebrata</taxon>
        <taxon>Euteleostomi</taxon>
        <taxon>Amphibia</taxon>
        <taxon>Batrachia</taxon>
        <taxon>Anura</taxon>
        <taxon>Pipoidea</taxon>
        <taxon>Pipidae</taxon>
        <taxon>Xenopodinae</taxon>
        <taxon>Xenopus</taxon>
        <taxon>Xenopus</taxon>
    </lineage>
</organism>
<evidence type="ECO:0000256" key="7">
    <source>
        <dbReference type="SAM" id="Phobius"/>
    </source>
</evidence>
<dbReference type="PaxDb" id="8355-A0A1L8GNH2"/>
<feature type="transmembrane region" description="Helical" evidence="7">
    <location>
        <begin position="208"/>
        <end position="230"/>
    </location>
</feature>
<feature type="region of interest" description="Disordered" evidence="6">
    <location>
        <begin position="305"/>
        <end position="324"/>
    </location>
</feature>
<feature type="domain" description="G-protein coupled receptors family 3 profile" evidence="8">
    <location>
        <begin position="62"/>
        <end position="116"/>
    </location>
</feature>
<keyword evidence="5 7" id="KW-0472">Membrane</keyword>
<evidence type="ECO:0000256" key="3">
    <source>
        <dbReference type="ARBA" id="ARBA00022692"/>
    </source>
</evidence>
<proteinExistence type="inferred from homology"/>
<dbReference type="GO" id="GO:0030295">
    <property type="term" value="F:protein kinase activator activity"/>
    <property type="evidence" value="ECO:0000318"/>
    <property type="project" value="GO_Central"/>
</dbReference>
<evidence type="ECO:0000313" key="11">
    <source>
        <dbReference type="Xenbase" id="XB-GENE-17341957"/>
    </source>
</evidence>
<dbReference type="OrthoDB" id="8701926at2759"/>
<dbReference type="CTD" id="108714485"/>
<dbReference type="Bgee" id="108714485">
    <property type="expression patterns" value="Expressed in zone of skin and 6 other cell types or tissues"/>
</dbReference>
<accession>A0A1L8GNH2</accession>
<keyword evidence="9" id="KW-1185">Reference proteome</keyword>
<dbReference type="InterPro" id="IPR017978">
    <property type="entry name" value="GPCR_3_C"/>
</dbReference>
<dbReference type="PANTHER" id="PTHR14511:SF7">
    <property type="entry name" value="RETINOIC ACID-INDUCED PROTEIN 3"/>
    <property type="match status" value="1"/>
</dbReference>
<dbReference type="AGR" id="Xenbase:XB-GENE-17341957"/>
<dbReference type="PANTHER" id="PTHR14511">
    <property type="entry name" value="G PROTEIN COUPLED RECEPTOR, CLASS C, GROUP 5"/>
    <property type="match status" value="1"/>
</dbReference>
<keyword evidence="4 7" id="KW-1133">Transmembrane helix</keyword>
<feature type="transmembrane region" description="Helical" evidence="7">
    <location>
        <begin position="55"/>
        <end position="78"/>
    </location>
</feature>
<comment type="subcellular location">
    <subcellularLocation>
        <location evidence="1">Membrane</location>
        <topology evidence="1">Multi-pass membrane protein</topology>
    </subcellularLocation>
</comment>
<dbReference type="InterPro" id="IPR051753">
    <property type="entry name" value="RA-inducible_GPCR3"/>
</dbReference>
<evidence type="ECO:0000256" key="2">
    <source>
        <dbReference type="ARBA" id="ARBA00007242"/>
    </source>
</evidence>
<evidence type="ECO:0000256" key="5">
    <source>
        <dbReference type="ARBA" id="ARBA00023136"/>
    </source>
</evidence>
<reference evidence="10" key="1">
    <citation type="submission" date="2025-08" db="UniProtKB">
        <authorList>
            <consortium name="RefSeq"/>
        </authorList>
    </citation>
    <scope>IDENTIFICATION</scope>
    <source>
        <strain evidence="10">J_2021</strain>
        <tissue evidence="10">Erythrocytes</tissue>
    </source>
</reference>
<evidence type="ECO:0000256" key="6">
    <source>
        <dbReference type="SAM" id="MobiDB-lite"/>
    </source>
</evidence>
<dbReference type="Proteomes" id="UP000186698">
    <property type="component" value="Chromosome 4L"/>
</dbReference>
<dbReference type="PROSITE" id="PS50259">
    <property type="entry name" value="G_PROTEIN_RECEP_F3_4"/>
    <property type="match status" value="1"/>
</dbReference>
<evidence type="ECO:0000313" key="10">
    <source>
        <dbReference type="RefSeq" id="XP_018114263.1"/>
    </source>
</evidence>
<dbReference type="OMA" id="QEYFIPR"/>
<evidence type="ECO:0000259" key="8">
    <source>
        <dbReference type="PROSITE" id="PS50259"/>
    </source>
</evidence>
<dbReference type="RefSeq" id="XP_018114263.1">
    <property type="nucleotide sequence ID" value="XM_018258774.2"/>
</dbReference>
<keyword evidence="3 7" id="KW-0812">Transmembrane</keyword>
<dbReference type="CDD" id="cd15279">
    <property type="entry name" value="7tmC_RAIG1_4_GPRC5A_D"/>
    <property type="match status" value="1"/>
</dbReference>